<organism evidence="3 4">
    <name type="scientific">Aeromonas lusitana</name>
    <dbReference type="NCBI Taxonomy" id="931529"/>
    <lineage>
        <taxon>Bacteria</taxon>
        <taxon>Pseudomonadati</taxon>
        <taxon>Pseudomonadota</taxon>
        <taxon>Gammaproteobacteria</taxon>
        <taxon>Aeromonadales</taxon>
        <taxon>Aeromonadaceae</taxon>
        <taxon>Aeromonas</taxon>
    </lineage>
</organism>
<feature type="domain" description="GGDEF" evidence="2">
    <location>
        <begin position="174"/>
        <end position="300"/>
    </location>
</feature>
<name>A0A2M8HF76_9GAMM</name>
<dbReference type="PROSITE" id="PS50887">
    <property type="entry name" value="GGDEF"/>
    <property type="match status" value="1"/>
</dbReference>
<dbReference type="InterPro" id="IPR043128">
    <property type="entry name" value="Rev_trsase/Diguanyl_cyclase"/>
</dbReference>
<dbReference type="Proteomes" id="UP000232060">
    <property type="component" value="Unassembled WGS sequence"/>
</dbReference>
<keyword evidence="4" id="KW-1185">Reference proteome</keyword>
<reference evidence="3 4" key="1">
    <citation type="submission" date="2017-11" db="EMBL/GenBank/DDBJ databases">
        <title>Draft genome sequence of environmental isolate Aeromonas lusitania sp. nov. MDC 2473.</title>
        <authorList>
            <person name="Colston S.M."/>
            <person name="Navarro A."/>
            <person name="Martinez-Murcia A.J."/>
            <person name="Graf J."/>
        </authorList>
    </citation>
    <scope>NUCLEOTIDE SEQUENCE [LARGE SCALE GENOMIC DNA]</scope>
    <source>
        <strain evidence="3 4">MDC 2473</strain>
    </source>
</reference>
<comment type="caution">
    <text evidence="3">The sequence shown here is derived from an EMBL/GenBank/DDBJ whole genome shotgun (WGS) entry which is preliminary data.</text>
</comment>
<dbReference type="InterPro" id="IPR029787">
    <property type="entry name" value="Nucleotide_cyclase"/>
</dbReference>
<sequence>MENTSSLNGFGHGIEQWVQQMERLRPLASQDRNQLLELLLAQRDLGALLATFAERAATIVRIHALHFDGGRPHVLISQPPQARQVLHSYHFELRGQHEQKLGLLQYELEHPMSSHQQRLLEQCHQLLCLPLPLYLRLDGLEQQVRLDHLTGLGNRSYFDEAIGRAVEQHCRESHGLVLVLLDLDRFKLVNDTWGHPVGDLVLSRFAQLLTGCIRSTDQAFRLGGDEFALLLQPAEPEAWRPVWLRLQHVLRSHKELSAFAVGCSLGAASWHSGVDVQSLYEAADAHLYARKKAGVTGSSE</sequence>
<dbReference type="AlphaFoldDB" id="A0A2M8HF76"/>
<dbReference type="GO" id="GO:0052621">
    <property type="term" value="F:diguanylate cyclase activity"/>
    <property type="evidence" value="ECO:0007669"/>
    <property type="project" value="UniProtKB-EC"/>
</dbReference>
<accession>A0A2M8HF76</accession>
<evidence type="ECO:0000256" key="1">
    <source>
        <dbReference type="ARBA" id="ARBA00012528"/>
    </source>
</evidence>
<dbReference type="EC" id="2.7.7.65" evidence="1"/>
<gene>
    <name evidence="3" type="ORF">CUC44_00430</name>
</gene>
<dbReference type="EMBL" id="PGCP01000001">
    <property type="protein sequence ID" value="PJC95190.1"/>
    <property type="molecule type" value="Genomic_DNA"/>
</dbReference>
<evidence type="ECO:0000313" key="3">
    <source>
        <dbReference type="EMBL" id="PJC95190.1"/>
    </source>
</evidence>
<dbReference type="GO" id="GO:1902201">
    <property type="term" value="P:negative regulation of bacterial-type flagellum-dependent cell motility"/>
    <property type="evidence" value="ECO:0007669"/>
    <property type="project" value="TreeGrafter"/>
</dbReference>
<dbReference type="PANTHER" id="PTHR45138:SF6">
    <property type="entry name" value="DIGUANYLATE CYCLASE DGCN"/>
    <property type="match status" value="1"/>
</dbReference>
<proteinExistence type="predicted"/>
<dbReference type="SUPFAM" id="SSF55073">
    <property type="entry name" value="Nucleotide cyclase"/>
    <property type="match status" value="1"/>
</dbReference>
<evidence type="ECO:0000259" key="2">
    <source>
        <dbReference type="PROSITE" id="PS50887"/>
    </source>
</evidence>
<dbReference type="NCBIfam" id="TIGR00254">
    <property type="entry name" value="GGDEF"/>
    <property type="match status" value="1"/>
</dbReference>
<dbReference type="Pfam" id="PF00990">
    <property type="entry name" value="GGDEF"/>
    <property type="match status" value="1"/>
</dbReference>
<dbReference type="SMART" id="SM00267">
    <property type="entry name" value="GGDEF"/>
    <property type="match status" value="1"/>
</dbReference>
<dbReference type="InterPro" id="IPR000160">
    <property type="entry name" value="GGDEF_dom"/>
</dbReference>
<dbReference type="GO" id="GO:0005886">
    <property type="term" value="C:plasma membrane"/>
    <property type="evidence" value="ECO:0007669"/>
    <property type="project" value="TreeGrafter"/>
</dbReference>
<protein>
    <recommendedName>
        <fullName evidence="1">diguanylate cyclase</fullName>
        <ecNumber evidence="1">2.7.7.65</ecNumber>
    </recommendedName>
</protein>
<dbReference type="RefSeq" id="WP_100858037.1">
    <property type="nucleotide sequence ID" value="NZ_PGCP01000001.1"/>
</dbReference>
<dbReference type="GO" id="GO:0043709">
    <property type="term" value="P:cell adhesion involved in single-species biofilm formation"/>
    <property type="evidence" value="ECO:0007669"/>
    <property type="project" value="TreeGrafter"/>
</dbReference>
<dbReference type="InterPro" id="IPR050469">
    <property type="entry name" value="Diguanylate_Cyclase"/>
</dbReference>
<dbReference type="PANTHER" id="PTHR45138">
    <property type="entry name" value="REGULATORY COMPONENTS OF SENSORY TRANSDUCTION SYSTEM"/>
    <property type="match status" value="1"/>
</dbReference>
<dbReference type="Gene3D" id="3.30.70.270">
    <property type="match status" value="1"/>
</dbReference>
<dbReference type="OrthoDB" id="9812260at2"/>
<dbReference type="CDD" id="cd01949">
    <property type="entry name" value="GGDEF"/>
    <property type="match status" value="1"/>
</dbReference>
<evidence type="ECO:0000313" key="4">
    <source>
        <dbReference type="Proteomes" id="UP000232060"/>
    </source>
</evidence>